<organism evidence="1 2">
    <name type="scientific">Filimonas lacunae</name>
    <dbReference type="NCBI Taxonomy" id="477680"/>
    <lineage>
        <taxon>Bacteria</taxon>
        <taxon>Pseudomonadati</taxon>
        <taxon>Bacteroidota</taxon>
        <taxon>Chitinophagia</taxon>
        <taxon>Chitinophagales</taxon>
        <taxon>Chitinophagaceae</taxon>
        <taxon>Filimonas</taxon>
    </lineage>
</organism>
<sequence>MSDVTTVLEERKLGYLPPSTQATTSITINSVTGNQVGISYNGLINNNPGANKNFIAIYQSPTPDFPFGATTPVVASANVNGNSSGSLIIPAQILVNTSYVVGYGVGAVATAPAQTYANICATAFIPTAGSGYTNASPSLILNDVESNYISIDYNVPNGLTPGNNGAWAGLWVGNNPSYSLAPTAYSQITSNTAVGGPLLFNNIQIQRGTLYSVALFMTGWVKGGIGSLQTAMACTLQFTS</sequence>
<gene>
    <name evidence="1" type="ORF">SAMN05421788_10576</name>
</gene>
<dbReference type="RefSeq" id="WP_076379930.1">
    <property type="nucleotide sequence ID" value="NZ_AP017422.1"/>
</dbReference>
<dbReference type="STRING" id="477680.SAMN05421788_10576"/>
<dbReference type="OrthoDB" id="1159314at2"/>
<accession>A0A1N7QDH8</accession>
<protein>
    <submittedName>
        <fullName evidence="1">Uncharacterized protein</fullName>
    </submittedName>
</protein>
<keyword evidence="2" id="KW-1185">Reference proteome</keyword>
<reference evidence="2" key="1">
    <citation type="submission" date="2017-01" db="EMBL/GenBank/DDBJ databases">
        <authorList>
            <person name="Varghese N."/>
            <person name="Submissions S."/>
        </authorList>
    </citation>
    <scope>NUCLEOTIDE SEQUENCE [LARGE SCALE GENOMIC DNA]</scope>
    <source>
        <strain evidence="2">DSM 21054</strain>
    </source>
</reference>
<name>A0A1N7QDH8_9BACT</name>
<dbReference type="EMBL" id="FTOR01000005">
    <property type="protein sequence ID" value="SIT20912.1"/>
    <property type="molecule type" value="Genomic_DNA"/>
</dbReference>
<dbReference type="AlphaFoldDB" id="A0A1N7QDH8"/>
<dbReference type="Proteomes" id="UP000186917">
    <property type="component" value="Unassembled WGS sequence"/>
</dbReference>
<evidence type="ECO:0000313" key="1">
    <source>
        <dbReference type="EMBL" id="SIT20912.1"/>
    </source>
</evidence>
<evidence type="ECO:0000313" key="2">
    <source>
        <dbReference type="Proteomes" id="UP000186917"/>
    </source>
</evidence>
<proteinExistence type="predicted"/>